<gene>
    <name evidence="1" type="ORF">F4821DRAFT_131552</name>
</gene>
<comment type="caution">
    <text evidence="1">The sequence shown here is derived from an EMBL/GenBank/DDBJ whole genome shotgun (WGS) entry which is preliminary data.</text>
</comment>
<dbReference type="EMBL" id="MU394317">
    <property type="protein sequence ID" value="KAI6086256.1"/>
    <property type="molecule type" value="Genomic_DNA"/>
</dbReference>
<proteinExistence type="predicted"/>
<reference evidence="1 2" key="1">
    <citation type="journal article" date="2022" name="New Phytol.">
        <title>Ecological generalism drives hyperdiversity of secondary metabolite gene clusters in xylarialean endophytes.</title>
        <authorList>
            <person name="Franco M.E.E."/>
            <person name="Wisecaver J.H."/>
            <person name="Arnold A.E."/>
            <person name="Ju Y.M."/>
            <person name="Slot J.C."/>
            <person name="Ahrendt S."/>
            <person name="Moore L.P."/>
            <person name="Eastman K.E."/>
            <person name="Scott K."/>
            <person name="Konkel Z."/>
            <person name="Mondo S.J."/>
            <person name="Kuo A."/>
            <person name="Hayes R.D."/>
            <person name="Haridas S."/>
            <person name="Andreopoulos B."/>
            <person name="Riley R."/>
            <person name="LaButti K."/>
            <person name="Pangilinan J."/>
            <person name="Lipzen A."/>
            <person name="Amirebrahimi M."/>
            <person name="Yan J."/>
            <person name="Adam C."/>
            <person name="Keymanesh K."/>
            <person name="Ng V."/>
            <person name="Louie K."/>
            <person name="Northen T."/>
            <person name="Drula E."/>
            <person name="Henrissat B."/>
            <person name="Hsieh H.M."/>
            <person name="Youens-Clark K."/>
            <person name="Lutzoni F."/>
            <person name="Miadlikowska J."/>
            <person name="Eastwood D.C."/>
            <person name="Hamelin R.C."/>
            <person name="Grigoriev I.V."/>
            <person name="U'Ren J.M."/>
        </authorList>
    </citation>
    <scope>NUCLEOTIDE SEQUENCE [LARGE SCALE GENOMIC DNA]</scope>
    <source>
        <strain evidence="1 2">ER1909</strain>
    </source>
</reference>
<accession>A0ACC0D163</accession>
<name>A0ACC0D163_9PEZI</name>
<keyword evidence="2" id="KW-1185">Reference proteome</keyword>
<organism evidence="1 2">
    <name type="scientific">Hypoxylon rubiginosum</name>
    <dbReference type="NCBI Taxonomy" id="110542"/>
    <lineage>
        <taxon>Eukaryota</taxon>
        <taxon>Fungi</taxon>
        <taxon>Dikarya</taxon>
        <taxon>Ascomycota</taxon>
        <taxon>Pezizomycotina</taxon>
        <taxon>Sordariomycetes</taxon>
        <taxon>Xylariomycetidae</taxon>
        <taxon>Xylariales</taxon>
        <taxon>Hypoxylaceae</taxon>
        <taxon>Hypoxylon</taxon>
    </lineage>
</organism>
<sequence>MKLLMTLVFFLGLPGVARTARLDVRQGAPSGNSSAILPPQSSSSLSSQQEPTAPSLVAITSTRVPDPSSIPKQERGPEDSDSGDPPDPPPELPEGIVTPAELPPEQTPASPAATPTTDVQTNTDTPTTLTTFSLPTTAASAEDSSAKRTTIATTNLLSVGGDPPPTTLLTSRTAPGVTTSTLSAGSGIITITFSSSPTSQTATMSSPSATPSSVSSSDSSGTSTLTIALSTVLSVIGVVLIAAAAYLCTGGRRKRIPGFKRGITPIGDDEIATWKSNRSQEKISDRYTTRPSHSQNPSTATSTRRAPSVIQYQHGGRPSLDVVSSPRSFIDGKYSFDLPQVPGAVLARAPNARSGLTDDMVPGDDPFLPSPKRHPSRLHKLPPSSPSMHGRTKGSRSSSLRSFAEAAWRQGEGADTTSSPRGSSDARSRSHNRIYSNSTLPPPPRLSFGDSEQLTGLSPPPSRRQDSTIGLAVG</sequence>
<evidence type="ECO:0000313" key="2">
    <source>
        <dbReference type="Proteomes" id="UP001497680"/>
    </source>
</evidence>
<evidence type="ECO:0000313" key="1">
    <source>
        <dbReference type="EMBL" id="KAI6086256.1"/>
    </source>
</evidence>
<dbReference type="Proteomes" id="UP001497680">
    <property type="component" value="Unassembled WGS sequence"/>
</dbReference>
<protein>
    <submittedName>
        <fullName evidence="1">Uncharacterized protein</fullName>
    </submittedName>
</protein>